<dbReference type="AlphaFoldDB" id="A0A183A3T1"/>
<sequence>LVYLIVVSDYLRARPAPARPIGTFKHWVLLPKFMSTMCPSFGSVFCIRSLDSWLVSLDTV</sequence>
<name>A0A183A3T1_9TREM</name>
<protein>
    <submittedName>
        <fullName evidence="1">Ovule protein</fullName>
    </submittedName>
</protein>
<dbReference type="WBParaSite" id="ECPE_0000161601-mRNA-1">
    <property type="protein sequence ID" value="ECPE_0000161601-mRNA-1"/>
    <property type="gene ID" value="ECPE_0000161601"/>
</dbReference>
<evidence type="ECO:0000313" key="1">
    <source>
        <dbReference type="WBParaSite" id="ECPE_0000161601-mRNA-1"/>
    </source>
</evidence>
<accession>A0A183A3T1</accession>
<reference evidence="1" key="1">
    <citation type="submission" date="2016-06" db="UniProtKB">
        <authorList>
            <consortium name="WormBaseParasite"/>
        </authorList>
    </citation>
    <scope>IDENTIFICATION</scope>
</reference>
<organism evidence="1">
    <name type="scientific">Echinostoma caproni</name>
    <dbReference type="NCBI Taxonomy" id="27848"/>
    <lineage>
        <taxon>Eukaryota</taxon>
        <taxon>Metazoa</taxon>
        <taxon>Spiralia</taxon>
        <taxon>Lophotrochozoa</taxon>
        <taxon>Platyhelminthes</taxon>
        <taxon>Trematoda</taxon>
        <taxon>Digenea</taxon>
        <taxon>Plagiorchiida</taxon>
        <taxon>Echinostomata</taxon>
        <taxon>Echinostomatoidea</taxon>
        <taxon>Echinostomatidae</taxon>
        <taxon>Echinostoma</taxon>
    </lineage>
</organism>
<proteinExistence type="predicted"/>